<comment type="function">
    <text evidence="3">May play the central regulatory role in sporulation. It may be an element of the effector pathway responsible for the activation of sporulation genes in response to nutritional stress. Spo0A may act in concert with spo0H (a sigma factor) to control the expression of some genes that are critical to the sporulation process.</text>
</comment>
<keyword evidence="2 4" id="KW-0597">Phosphoprotein</keyword>
<proteinExistence type="predicted"/>
<sequence length="194" mass="22425">MKAIRSKIVVAEQNTTVRTQICTWLMQEGYAVFEAKDPYKTIRLARQVLPDLILLDVALRGINTTQMVHIIEVDHLSKVVPMTDSVNDDFRHLLSQTMLGRYVQKPLDRNHFLTVIATALSQIREEKKISAIREREKKDMPKDDVIQRAKAILMAKWQLSEEQAYQYMRKKSMDHSVKIDAIARAVLKKYSGKS</sequence>
<dbReference type="Proteomes" id="UP000614200">
    <property type="component" value="Unassembled WGS sequence"/>
</dbReference>
<name>A0ABR9ZPJ2_9FIRM</name>
<dbReference type="PIRSF" id="PIRSF036382">
    <property type="entry name" value="RR_antiterm"/>
    <property type="match status" value="1"/>
</dbReference>
<dbReference type="SMART" id="SM00448">
    <property type="entry name" value="REC"/>
    <property type="match status" value="1"/>
</dbReference>
<gene>
    <name evidence="7" type="ORF">ISU02_04645</name>
</gene>
<comment type="caution">
    <text evidence="7">The sequence shown here is derived from an EMBL/GenBank/DDBJ whole genome shotgun (WGS) entry which is preliminary data.</text>
</comment>
<evidence type="ECO:0000256" key="4">
    <source>
        <dbReference type="PROSITE-ProRule" id="PRU00169"/>
    </source>
</evidence>
<protein>
    <recommendedName>
        <fullName evidence="1">Stage 0 sporulation protein A homolog</fullName>
    </recommendedName>
</protein>
<feature type="domain" description="Response regulatory" evidence="5">
    <location>
        <begin position="7"/>
        <end position="120"/>
    </location>
</feature>
<evidence type="ECO:0000256" key="3">
    <source>
        <dbReference type="ARBA" id="ARBA00024867"/>
    </source>
</evidence>
<dbReference type="InterPro" id="IPR011006">
    <property type="entry name" value="CheY-like_superfamily"/>
</dbReference>
<feature type="modified residue" description="4-aspartylphosphate" evidence="4">
    <location>
        <position position="56"/>
    </location>
</feature>
<evidence type="ECO:0000259" key="6">
    <source>
        <dbReference type="PROSITE" id="PS50921"/>
    </source>
</evidence>
<reference evidence="7 8" key="1">
    <citation type="submission" date="2020-11" db="EMBL/GenBank/DDBJ databases">
        <title>Fusibacter basophilias sp. nov.</title>
        <authorList>
            <person name="Qiu D."/>
        </authorList>
    </citation>
    <scope>NUCLEOTIDE SEQUENCE [LARGE SCALE GENOMIC DNA]</scope>
    <source>
        <strain evidence="7 8">Q10-2</strain>
    </source>
</reference>
<dbReference type="RefSeq" id="WP_194700622.1">
    <property type="nucleotide sequence ID" value="NZ_JADKNH010000002.1"/>
</dbReference>
<keyword evidence="8" id="KW-1185">Reference proteome</keyword>
<dbReference type="EMBL" id="JADKNH010000002">
    <property type="protein sequence ID" value="MBF4692390.1"/>
    <property type="molecule type" value="Genomic_DNA"/>
</dbReference>
<dbReference type="Pfam" id="PF03861">
    <property type="entry name" value="ANTAR"/>
    <property type="match status" value="1"/>
</dbReference>
<dbReference type="PROSITE" id="PS50110">
    <property type="entry name" value="RESPONSE_REGULATORY"/>
    <property type="match status" value="1"/>
</dbReference>
<accession>A0ABR9ZPJ2</accession>
<dbReference type="SUPFAM" id="SSF52172">
    <property type="entry name" value="CheY-like"/>
    <property type="match status" value="1"/>
</dbReference>
<dbReference type="InterPro" id="IPR008327">
    <property type="entry name" value="Sig_transdc_resp-reg_antiterm"/>
</dbReference>
<dbReference type="Gene3D" id="1.10.10.10">
    <property type="entry name" value="Winged helix-like DNA-binding domain superfamily/Winged helix DNA-binding domain"/>
    <property type="match status" value="1"/>
</dbReference>
<dbReference type="InterPro" id="IPR050595">
    <property type="entry name" value="Bact_response_regulator"/>
</dbReference>
<dbReference type="InterPro" id="IPR036388">
    <property type="entry name" value="WH-like_DNA-bd_sf"/>
</dbReference>
<evidence type="ECO:0000256" key="2">
    <source>
        <dbReference type="ARBA" id="ARBA00022553"/>
    </source>
</evidence>
<evidence type="ECO:0000259" key="5">
    <source>
        <dbReference type="PROSITE" id="PS50110"/>
    </source>
</evidence>
<dbReference type="Pfam" id="PF00072">
    <property type="entry name" value="Response_reg"/>
    <property type="match status" value="1"/>
</dbReference>
<organism evidence="7 8">
    <name type="scientific">Fusibacter ferrireducens</name>
    <dbReference type="NCBI Taxonomy" id="2785058"/>
    <lineage>
        <taxon>Bacteria</taxon>
        <taxon>Bacillati</taxon>
        <taxon>Bacillota</taxon>
        <taxon>Clostridia</taxon>
        <taxon>Eubacteriales</taxon>
        <taxon>Eubacteriales Family XII. Incertae Sedis</taxon>
        <taxon>Fusibacter</taxon>
    </lineage>
</organism>
<evidence type="ECO:0000256" key="1">
    <source>
        <dbReference type="ARBA" id="ARBA00018672"/>
    </source>
</evidence>
<evidence type="ECO:0000313" key="8">
    <source>
        <dbReference type="Proteomes" id="UP000614200"/>
    </source>
</evidence>
<dbReference type="InterPro" id="IPR005561">
    <property type="entry name" value="ANTAR"/>
</dbReference>
<dbReference type="PROSITE" id="PS50921">
    <property type="entry name" value="ANTAR"/>
    <property type="match status" value="1"/>
</dbReference>
<feature type="domain" description="ANTAR" evidence="6">
    <location>
        <begin position="126"/>
        <end position="187"/>
    </location>
</feature>
<dbReference type="PANTHER" id="PTHR44591:SF3">
    <property type="entry name" value="RESPONSE REGULATORY DOMAIN-CONTAINING PROTEIN"/>
    <property type="match status" value="1"/>
</dbReference>
<dbReference type="SMART" id="SM01012">
    <property type="entry name" value="ANTAR"/>
    <property type="match status" value="1"/>
</dbReference>
<evidence type="ECO:0000313" key="7">
    <source>
        <dbReference type="EMBL" id="MBF4692390.1"/>
    </source>
</evidence>
<dbReference type="PANTHER" id="PTHR44591">
    <property type="entry name" value="STRESS RESPONSE REGULATOR PROTEIN 1"/>
    <property type="match status" value="1"/>
</dbReference>
<dbReference type="Gene3D" id="3.40.50.2300">
    <property type="match status" value="1"/>
</dbReference>
<dbReference type="InterPro" id="IPR001789">
    <property type="entry name" value="Sig_transdc_resp-reg_receiver"/>
</dbReference>